<feature type="region of interest" description="Disordered" evidence="1">
    <location>
        <begin position="613"/>
        <end position="659"/>
    </location>
</feature>
<comment type="caution">
    <text evidence="2">The sequence shown here is derived from an EMBL/GenBank/DDBJ whole genome shotgun (WGS) entry which is preliminary data.</text>
</comment>
<proteinExistence type="predicted"/>
<feature type="compositionally biased region" description="Basic and acidic residues" evidence="1">
    <location>
        <begin position="101"/>
        <end position="110"/>
    </location>
</feature>
<feature type="compositionally biased region" description="Basic and acidic residues" evidence="1">
    <location>
        <begin position="18"/>
        <end position="39"/>
    </location>
</feature>
<reference evidence="2 3" key="1">
    <citation type="submission" date="2016-02" db="EMBL/GenBank/DDBJ databases">
        <title>Genome analysis of coral dinoflagellate symbionts highlights evolutionary adaptations to a symbiotic lifestyle.</title>
        <authorList>
            <person name="Aranda M."/>
            <person name="Li Y."/>
            <person name="Liew Y.J."/>
            <person name="Baumgarten S."/>
            <person name="Simakov O."/>
            <person name="Wilson M."/>
            <person name="Piel J."/>
            <person name="Ashoor H."/>
            <person name="Bougouffa S."/>
            <person name="Bajic V.B."/>
            <person name="Ryu T."/>
            <person name="Ravasi T."/>
            <person name="Bayer T."/>
            <person name="Micklem G."/>
            <person name="Kim H."/>
            <person name="Bhak J."/>
            <person name="Lajeunesse T.C."/>
            <person name="Voolstra C.R."/>
        </authorList>
    </citation>
    <scope>NUCLEOTIDE SEQUENCE [LARGE SCALE GENOMIC DNA]</scope>
    <source>
        <strain evidence="2 3">CCMP2467</strain>
    </source>
</reference>
<feature type="region of interest" description="Disordered" evidence="1">
    <location>
        <begin position="1"/>
        <end position="144"/>
    </location>
</feature>
<keyword evidence="3" id="KW-1185">Reference proteome</keyword>
<dbReference type="EMBL" id="LSRX01000522">
    <property type="protein sequence ID" value="OLP94928.1"/>
    <property type="molecule type" value="Genomic_DNA"/>
</dbReference>
<evidence type="ECO:0000313" key="3">
    <source>
        <dbReference type="Proteomes" id="UP000186817"/>
    </source>
</evidence>
<dbReference type="OrthoDB" id="422470at2759"/>
<dbReference type="Proteomes" id="UP000186817">
    <property type="component" value="Unassembled WGS sequence"/>
</dbReference>
<evidence type="ECO:0000256" key="1">
    <source>
        <dbReference type="SAM" id="MobiDB-lite"/>
    </source>
</evidence>
<protein>
    <submittedName>
        <fullName evidence="2">Uncharacterized protein</fullName>
    </submittedName>
</protein>
<organism evidence="2 3">
    <name type="scientific">Symbiodinium microadriaticum</name>
    <name type="common">Dinoflagellate</name>
    <name type="synonym">Zooxanthella microadriatica</name>
    <dbReference type="NCBI Taxonomy" id="2951"/>
    <lineage>
        <taxon>Eukaryota</taxon>
        <taxon>Sar</taxon>
        <taxon>Alveolata</taxon>
        <taxon>Dinophyceae</taxon>
        <taxon>Suessiales</taxon>
        <taxon>Symbiodiniaceae</taxon>
        <taxon>Symbiodinium</taxon>
    </lineage>
</organism>
<feature type="compositionally biased region" description="Polar residues" evidence="1">
    <location>
        <begin position="134"/>
        <end position="144"/>
    </location>
</feature>
<gene>
    <name evidence="2" type="ORF">AK812_SmicGene22998</name>
</gene>
<accession>A0A1Q9DIE6</accession>
<evidence type="ECO:0000313" key="2">
    <source>
        <dbReference type="EMBL" id="OLP94928.1"/>
    </source>
</evidence>
<name>A0A1Q9DIE6_SYMMI</name>
<sequence>MHDGRSFTWEELEAEEERMERTPRSADRHGPAPPADHRPKGPPPPRPIHEHEDPACAQPVAGTGDRWERDHSLGPQPTAWVERDGKRTIARVSGPLLPNGRFEDDRREDQVDSSGSEDLVRELSEESAAATGDEANSTSGNSMSWSDTSLVLEGPSLRQARGPWLARWGRYVALWTEATGVKFKGWRGYDFKASVYNVGSAMSTRSRRCLSAYDAAAAERARDLPLWQGRLTARSSGVLLMLERRAFQDISVQELSPGHRPLHATLCLRPFRPLPPKTSGVAAVCDAQAIQAAVAEHSAQAEALRLQVEGRLQSLRPTGVQQAQQHINSILVEAARMFFPAAAGADDRVSAHPGYRASAKATWDLYARMKHPCHSTLPVVWHKWRLVVQFRRASKALRDQSRLLKKQKYQQQVAQAEQAAAAGDQRTLYQIVRRLAPKSFQGASRLLGPEGRLLSAEQELTAVLTYSAKTFASIPDEVELHPTEHSLDVSDQALAAEFGKLGLRKAVPAHVAPAAIWKLCGRSISAVLGPQLRQHFQAPAQASVINAVQQLHQFAAYRKRKDFDDAKSDIELVLTVLEVGIASTATTEWERQPLPFHMTEDLGNPEADIFRYCFPSGAPPQEGPSTHQQLRTPKRHRPEYGPPLRGYPSRHQPSYTAPPLDNEHLRLVSKILLQHEDSIQQIRQDRAFVMFMQEDQRSLLPAMMAMAKEWNLKKDKGDPSLVSPLRTVLMANVIKEILQRMQTVVATEEGRKALKQAQWLTDDGAWVYQKWCHKSRRLILDASRPALQHEEAVRLLNMLHSQMKGEIVQTFKSRQHLRKLEEQGATSAAFKLEISLRGQEATEVHEALVRFINNSVTGLVGMSLKRELPNRGPMSKQLAQLVYGN</sequence>
<dbReference type="AlphaFoldDB" id="A0A1Q9DIE6"/>